<dbReference type="OrthoDB" id="608866at2759"/>
<keyword evidence="2" id="KW-0539">Nucleus</keyword>
<dbReference type="Gramene" id="OMO89708">
    <property type="protein sequence ID" value="OMO89708"/>
    <property type="gene ID" value="CCACVL1_07684"/>
</dbReference>
<evidence type="ECO:0000313" key="6">
    <source>
        <dbReference type="Proteomes" id="UP000188268"/>
    </source>
</evidence>
<organism evidence="5 6">
    <name type="scientific">Corchorus capsularis</name>
    <name type="common">Jute</name>
    <dbReference type="NCBI Taxonomy" id="210143"/>
    <lineage>
        <taxon>Eukaryota</taxon>
        <taxon>Viridiplantae</taxon>
        <taxon>Streptophyta</taxon>
        <taxon>Embryophyta</taxon>
        <taxon>Tracheophyta</taxon>
        <taxon>Spermatophyta</taxon>
        <taxon>Magnoliopsida</taxon>
        <taxon>eudicotyledons</taxon>
        <taxon>Gunneridae</taxon>
        <taxon>Pentapetalae</taxon>
        <taxon>rosids</taxon>
        <taxon>malvids</taxon>
        <taxon>Malvales</taxon>
        <taxon>Malvaceae</taxon>
        <taxon>Grewioideae</taxon>
        <taxon>Apeibeae</taxon>
        <taxon>Corchorus</taxon>
    </lineage>
</organism>
<dbReference type="PROSITE" id="PS51294">
    <property type="entry name" value="HTH_MYB"/>
    <property type="match status" value="1"/>
</dbReference>
<feature type="region of interest" description="Disordered" evidence="3">
    <location>
        <begin position="222"/>
        <end position="268"/>
    </location>
</feature>
<evidence type="ECO:0000256" key="3">
    <source>
        <dbReference type="SAM" id="MobiDB-lite"/>
    </source>
</evidence>
<gene>
    <name evidence="5" type="ORF">CCACVL1_07684</name>
</gene>
<dbReference type="InterPro" id="IPR017930">
    <property type="entry name" value="Myb_dom"/>
</dbReference>
<proteinExistence type="predicted"/>
<evidence type="ECO:0000256" key="2">
    <source>
        <dbReference type="ARBA" id="ARBA00023242"/>
    </source>
</evidence>
<name>A0A1R3J4F2_COCAP</name>
<evidence type="ECO:0000259" key="4">
    <source>
        <dbReference type="PROSITE" id="PS51294"/>
    </source>
</evidence>
<feature type="domain" description="HTH myb-type" evidence="4">
    <location>
        <begin position="486"/>
        <end position="507"/>
    </location>
</feature>
<dbReference type="PANTHER" id="PTHR46993">
    <property type="entry name" value="MYB TRANSCRIPTION FACTOR"/>
    <property type="match status" value="1"/>
</dbReference>
<protein>
    <recommendedName>
        <fullName evidence="4">HTH myb-type domain-containing protein</fullName>
    </recommendedName>
</protein>
<comment type="subcellular location">
    <subcellularLocation>
        <location evidence="1">Nucleus</location>
    </subcellularLocation>
</comment>
<evidence type="ECO:0000313" key="5">
    <source>
        <dbReference type="EMBL" id="OMO89708.1"/>
    </source>
</evidence>
<feature type="region of interest" description="Disordered" evidence="3">
    <location>
        <begin position="391"/>
        <end position="419"/>
    </location>
</feature>
<dbReference type="PANTHER" id="PTHR46993:SF6">
    <property type="entry name" value="MYB TRANSCRIPTION FACTOR"/>
    <property type="match status" value="1"/>
</dbReference>
<dbReference type="AlphaFoldDB" id="A0A1R3J4F2"/>
<feature type="compositionally biased region" description="Pro residues" evidence="3">
    <location>
        <begin position="227"/>
        <end position="243"/>
    </location>
</feature>
<sequence>MGIGDSTSTTEREEFGEMDDWFSSPSPSAQSLLKKLLSHYKGNDPDTCLLKKACIICSIQDRIADGSIPEDILDSLLLVEQVDRTQGLAVSDSMRATFTVVALHCTLSFLPLSWYTYYDAVRRIWRLRLQILEDSHSTHLIGPELAQWRTDVEAALWDSEASQRLLRLNTHRDALHHLRVYLKEARSLIKPAFLQLAFLAPKDPVTAAAQPIDGAQLTALDEGAQPTAPPDEGPQPTAPPNEGPQPTAFPEEDAQPTAPLDKSKRVLRVNSQKGYKLDASRRHNRGLIVINDLEDDKPSCSNSGSLSTAEVNKVQDALNSRIADLLDVVTDPLPDALKVAERVASVLEERNKNKDVHASSVNPAVDVPGTSLNPNTELARATGENLNARATADNHSKDKSVPPPSIHPTCKPAQAGEENRESRAFIHQNKEVRPSLMERNGTARTYEWEDSINVSGTSSCSERCRLPSPKAKFVSPLKVCELKKWTKRRKRRMWSPEEEQALFDGVA</sequence>
<dbReference type="GO" id="GO:0005634">
    <property type="term" value="C:nucleus"/>
    <property type="evidence" value="ECO:0007669"/>
    <property type="project" value="UniProtKB-SubCell"/>
</dbReference>
<keyword evidence="6" id="KW-1185">Reference proteome</keyword>
<dbReference type="STRING" id="210143.A0A1R3J4F2"/>
<feature type="non-terminal residue" evidence="5">
    <location>
        <position position="507"/>
    </location>
</feature>
<dbReference type="EMBL" id="AWWV01008622">
    <property type="protein sequence ID" value="OMO89708.1"/>
    <property type="molecule type" value="Genomic_DNA"/>
</dbReference>
<comment type="caution">
    <text evidence="5">The sequence shown here is derived from an EMBL/GenBank/DDBJ whole genome shotgun (WGS) entry which is preliminary data.</text>
</comment>
<dbReference type="OMA" id="NWATIRS"/>
<dbReference type="Proteomes" id="UP000188268">
    <property type="component" value="Unassembled WGS sequence"/>
</dbReference>
<accession>A0A1R3J4F2</accession>
<feature type="region of interest" description="Disordered" evidence="3">
    <location>
        <begin position="1"/>
        <end position="25"/>
    </location>
</feature>
<evidence type="ECO:0000256" key="1">
    <source>
        <dbReference type="ARBA" id="ARBA00004123"/>
    </source>
</evidence>
<reference evidence="5 6" key="1">
    <citation type="submission" date="2013-09" db="EMBL/GenBank/DDBJ databases">
        <title>Corchorus capsularis genome sequencing.</title>
        <authorList>
            <person name="Alam M."/>
            <person name="Haque M.S."/>
            <person name="Islam M.S."/>
            <person name="Emdad E.M."/>
            <person name="Islam M.M."/>
            <person name="Ahmed B."/>
            <person name="Halim A."/>
            <person name="Hossen Q.M.M."/>
            <person name="Hossain M.Z."/>
            <person name="Ahmed R."/>
            <person name="Khan M.M."/>
            <person name="Islam R."/>
            <person name="Rashid M.M."/>
            <person name="Khan S.A."/>
            <person name="Rahman M.S."/>
            <person name="Alam M."/>
        </authorList>
    </citation>
    <scope>NUCLEOTIDE SEQUENCE [LARGE SCALE GENOMIC DNA]</scope>
    <source>
        <strain evidence="6">cv. CVL-1</strain>
        <tissue evidence="5">Whole seedling</tissue>
    </source>
</reference>